<proteinExistence type="predicted"/>
<evidence type="ECO:0000313" key="1">
    <source>
        <dbReference type="EMBL" id="KAF4745569.1"/>
    </source>
</evidence>
<keyword evidence="2" id="KW-1185">Reference proteome</keyword>
<sequence length="178" mass="19161">GDYHDRILAFNIRVPPTVDRELLVSSLSLSAVAYGSFCSPQAVVSSESEALTPANLSFYFACGVTAEYKASPLVETNDITAFKLLAVLTAMQSSRPCLRNRWVILFVDNAAVELTLIEGSTLAREIGEVIDAFWNIAASYNMKVRVARVASGLSSAGAPSRRTSDETAKEAFDCKGSL</sequence>
<gene>
    <name evidence="1" type="ORF">FOZ63_000368</name>
</gene>
<protein>
    <submittedName>
        <fullName evidence="1">Uncharacterized protein</fullName>
    </submittedName>
</protein>
<feature type="non-terminal residue" evidence="1">
    <location>
        <position position="1"/>
    </location>
</feature>
<organism evidence="1 2">
    <name type="scientific">Perkinsus olseni</name>
    <name type="common">Perkinsus atlanticus</name>
    <dbReference type="NCBI Taxonomy" id="32597"/>
    <lineage>
        <taxon>Eukaryota</taxon>
        <taxon>Sar</taxon>
        <taxon>Alveolata</taxon>
        <taxon>Perkinsozoa</taxon>
        <taxon>Perkinsea</taxon>
        <taxon>Perkinsida</taxon>
        <taxon>Perkinsidae</taxon>
        <taxon>Perkinsus</taxon>
    </lineage>
</organism>
<reference evidence="1 2" key="1">
    <citation type="submission" date="2020-04" db="EMBL/GenBank/DDBJ databases">
        <title>Perkinsus olseni comparative genomics.</title>
        <authorList>
            <person name="Bogema D.R."/>
        </authorList>
    </citation>
    <scope>NUCLEOTIDE SEQUENCE [LARGE SCALE GENOMIC DNA]</scope>
    <source>
        <strain evidence="1 2">ATCC PRA-207</strain>
    </source>
</reference>
<accession>A0A7J6TJT8</accession>
<dbReference type="Proteomes" id="UP000553632">
    <property type="component" value="Unassembled WGS sequence"/>
</dbReference>
<comment type="caution">
    <text evidence="1">The sequence shown here is derived from an EMBL/GenBank/DDBJ whole genome shotgun (WGS) entry which is preliminary data.</text>
</comment>
<evidence type="ECO:0000313" key="2">
    <source>
        <dbReference type="Proteomes" id="UP000553632"/>
    </source>
</evidence>
<dbReference type="AlphaFoldDB" id="A0A7J6TJT8"/>
<name>A0A7J6TJT8_PEROL</name>
<dbReference type="EMBL" id="JABANO010010187">
    <property type="protein sequence ID" value="KAF4745569.1"/>
    <property type="molecule type" value="Genomic_DNA"/>
</dbReference>